<dbReference type="AlphaFoldDB" id="A0A5N5H4S8"/>
<dbReference type="EMBL" id="SMOL01000231">
    <property type="protein sequence ID" value="KAB2622955.1"/>
    <property type="molecule type" value="Genomic_DNA"/>
</dbReference>
<evidence type="ECO:0000313" key="2">
    <source>
        <dbReference type="Proteomes" id="UP000327157"/>
    </source>
</evidence>
<keyword evidence="2" id="KW-1185">Reference proteome</keyword>
<reference evidence="1 2" key="3">
    <citation type="submission" date="2019-11" db="EMBL/GenBank/DDBJ databases">
        <title>A de novo genome assembly of a pear dwarfing rootstock.</title>
        <authorList>
            <person name="Wang F."/>
            <person name="Wang J."/>
            <person name="Li S."/>
            <person name="Zhang Y."/>
            <person name="Fang M."/>
            <person name="Ma L."/>
            <person name="Zhao Y."/>
            <person name="Jiang S."/>
        </authorList>
    </citation>
    <scope>NUCLEOTIDE SEQUENCE [LARGE SCALE GENOMIC DNA]</scope>
    <source>
        <strain evidence="1">S2</strain>
        <tissue evidence="1">Leaf</tissue>
    </source>
</reference>
<sequence length="74" mass="8515">MQTWRRVRSLERVEGRLAAYPKPEPRADGREAGLQNSGFWKRGEGHMALERKMGINKVLTPFPKETTKGSKVKY</sequence>
<reference evidence="2" key="2">
    <citation type="submission" date="2019-10" db="EMBL/GenBank/DDBJ databases">
        <title>A de novo genome assembly of a pear dwarfing rootstock.</title>
        <authorList>
            <person name="Wang F."/>
            <person name="Wang J."/>
            <person name="Li S."/>
            <person name="Zhang Y."/>
            <person name="Fang M."/>
            <person name="Ma L."/>
            <person name="Zhao Y."/>
            <person name="Jiang S."/>
        </authorList>
    </citation>
    <scope>NUCLEOTIDE SEQUENCE [LARGE SCALE GENOMIC DNA]</scope>
</reference>
<evidence type="ECO:0000313" key="1">
    <source>
        <dbReference type="EMBL" id="KAB2622955.1"/>
    </source>
</evidence>
<protein>
    <submittedName>
        <fullName evidence="1">Uncharacterized protein</fullName>
    </submittedName>
</protein>
<organism evidence="1 2">
    <name type="scientific">Pyrus ussuriensis x Pyrus communis</name>
    <dbReference type="NCBI Taxonomy" id="2448454"/>
    <lineage>
        <taxon>Eukaryota</taxon>
        <taxon>Viridiplantae</taxon>
        <taxon>Streptophyta</taxon>
        <taxon>Embryophyta</taxon>
        <taxon>Tracheophyta</taxon>
        <taxon>Spermatophyta</taxon>
        <taxon>Magnoliopsida</taxon>
        <taxon>eudicotyledons</taxon>
        <taxon>Gunneridae</taxon>
        <taxon>Pentapetalae</taxon>
        <taxon>rosids</taxon>
        <taxon>fabids</taxon>
        <taxon>Rosales</taxon>
        <taxon>Rosaceae</taxon>
        <taxon>Amygdaloideae</taxon>
        <taxon>Maleae</taxon>
        <taxon>Pyrus</taxon>
    </lineage>
</organism>
<reference evidence="1 2" key="1">
    <citation type="submission" date="2019-09" db="EMBL/GenBank/DDBJ databases">
        <authorList>
            <person name="Ou C."/>
        </authorList>
    </citation>
    <scope>NUCLEOTIDE SEQUENCE [LARGE SCALE GENOMIC DNA]</scope>
    <source>
        <strain evidence="1">S2</strain>
        <tissue evidence="1">Leaf</tissue>
    </source>
</reference>
<name>A0A5N5H4S8_9ROSA</name>
<gene>
    <name evidence="1" type="ORF">D8674_025137</name>
</gene>
<accession>A0A5N5H4S8</accession>
<comment type="caution">
    <text evidence="1">The sequence shown here is derived from an EMBL/GenBank/DDBJ whole genome shotgun (WGS) entry which is preliminary data.</text>
</comment>
<dbReference type="Proteomes" id="UP000327157">
    <property type="component" value="Chromosome 4"/>
</dbReference>
<proteinExistence type="predicted"/>